<feature type="compositionally biased region" description="Polar residues" evidence="1">
    <location>
        <begin position="31"/>
        <end position="54"/>
    </location>
</feature>
<proteinExistence type="predicted"/>
<name>A0A1J8PKM8_9AGAM</name>
<dbReference type="AlphaFoldDB" id="A0A1J8PKM8"/>
<organism evidence="2 3">
    <name type="scientific">Rhizopogon vesiculosus</name>
    <dbReference type="NCBI Taxonomy" id="180088"/>
    <lineage>
        <taxon>Eukaryota</taxon>
        <taxon>Fungi</taxon>
        <taxon>Dikarya</taxon>
        <taxon>Basidiomycota</taxon>
        <taxon>Agaricomycotina</taxon>
        <taxon>Agaricomycetes</taxon>
        <taxon>Agaricomycetidae</taxon>
        <taxon>Boletales</taxon>
        <taxon>Suillineae</taxon>
        <taxon>Rhizopogonaceae</taxon>
        <taxon>Rhizopogon</taxon>
    </lineage>
</organism>
<protein>
    <submittedName>
        <fullName evidence="2">Uncharacterized protein</fullName>
    </submittedName>
</protein>
<evidence type="ECO:0000313" key="2">
    <source>
        <dbReference type="EMBL" id="OJA08355.1"/>
    </source>
</evidence>
<sequence>MGASECPRIRSTGCDIEDDPSDKKWMEKHPTYSSDQDTHNPQQAHSESLNPPPE</sequence>
<reference evidence="2 3" key="1">
    <citation type="submission" date="2016-03" db="EMBL/GenBank/DDBJ databases">
        <title>Comparative genomics of the ectomycorrhizal sister species Rhizopogon vinicolor and Rhizopogon vesiculosus (Basidiomycota: Boletales) reveals a divergence of the mating type B locus.</title>
        <authorList>
            <person name="Mujic A.B."/>
            <person name="Kuo A."/>
            <person name="Tritt A."/>
            <person name="Lipzen A."/>
            <person name="Chen C."/>
            <person name="Johnson J."/>
            <person name="Sharma A."/>
            <person name="Barry K."/>
            <person name="Grigoriev I.V."/>
            <person name="Spatafora J.W."/>
        </authorList>
    </citation>
    <scope>NUCLEOTIDE SEQUENCE [LARGE SCALE GENOMIC DNA]</scope>
    <source>
        <strain evidence="2 3">AM-OR11-056</strain>
    </source>
</reference>
<gene>
    <name evidence="2" type="ORF">AZE42_07425</name>
</gene>
<comment type="caution">
    <text evidence="2">The sequence shown here is derived from an EMBL/GenBank/DDBJ whole genome shotgun (WGS) entry which is preliminary data.</text>
</comment>
<evidence type="ECO:0000313" key="3">
    <source>
        <dbReference type="Proteomes" id="UP000183567"/>
    </source>
</evidence>
<accession>A0A1J8PKM8</accession>
<feature type="compositionally biased region" description="Basic and acidic residues" evidence="1">
    <location>
        <begin position="21"/>
        <end position="30"/>
    </location>
</feature>
<dbReference type="EMBL" id="LVVM01006317">
    <property type="protein sequence ID" value="OJA08355.1"/>
    <property type="molecule type" value="Genomic_DNA"/>
</dbReference>
<keyword evidence="3" id="KW-1185">Reference proteome</keyword>
<dbReference type="Proteomes" id="UP000183567">
    <property type="component" value="Unassembled WGS sequence"/>
</dbReference>
<feature type="region of interest" description="Disordered" evidence="1">
    <location>
        <begin position="1"/>
        <end position="54"/>
    </location>
</feature>
<evidence type="ECO:0000256" key="1">
    <source>
        <dbReference type="SAM" id="MobiDB-lite"/>
    </source>
</evidence>